<feature type="coiled-coil region" evidence="1">
    <location>
        <begin position="851"/>
        <end position="917"/>
    </location>
</feature>
<feature type="compositionally biased region" description="Basic and acidic residues" evidence="2">
    <location>
        <begin position="1223"/>
        <end position="1236"/>
    </location>
</feature>
<feature type="region of interest" description="Disordered" evidence="2">
    <location>
        <begin position="519"/>
        <end position="550"/>
    </location>
</feature>
<dbReference type="GO" id="GO:0005737">
    <property type="term" value="C:cytoplasm"/>
    <property type="evidence" value="ECO:0007669"/>
    <property type="project" value="TreeGrafter"/>
</dbReference>
<evidence type="ECO:0000256" key="1">
    <source>
        <dbReference type="SAM" id="Coils"/>
    </source>
</evidence>
<dbReference type="STRING" id="71717.A0A4Y7SK20"/>
<dbReference type="GO" id="GO:0031982">
    <property type="term" value="C:vesicle"/>
    <property type="evidence" value="ECO:0007669"/>
    <property type="project" value="TreeGrafter"/>
</dbReference>
<dbReference type="OrthoDB" id="3062753at2759"/>
<feature type="region of interest" description="Disordered" evidence="2">
    <location>
        <begin position="92"/>
        <end position="199"/>
    </location>
</feature>
<feature type="compositionally biased region" description="Polar residues" evidence="2">
    <location>
        <begin position="578"/>
        <end position="597"/>
    </location>
</feature>
<protein>
    <submittedName>
        <fullName evidence="3">Uncharacterized protein</fullName>
    </submittedName>
</protein>
<keyword evidence="4" id="KW-1185">Reference proteome</keyword>
<feature type="compositionally biased region" description="Acidic residues" evidence="2">
    <location>
        <begin position="325"/>
        <end position="341"/>
    </location>
</feature>
<evidence type="ECO:0000313" key="4">
    <source>
        <dbReference type="Proteomes" id="UP000298030"/>
    </source>
</evidence>
<reference evidence="3 4" key="1">
    <citation type="journal article" date="2019" name="Nat. Ecol. Evol.">
        <title>Megaphylogeny resolves global patterns of mushroom evolution.</title>
        <authorList>
            <person name="Varga T."/>
            <person name="Krizsan K."/>
            <person name="Foldi C."/>
            <person name="Dima B."/>
            <person name="Sanchez-Garcia M."/>
            <person name="Sanchez-Ramirez S."/>
            <person name="Szollosi G.J."/>
            <person name="Szarkandi J.G."/>
            <person name="Papp V."/>
            <person name="Albert L."/>
            <person name="Andreopoulos W."/>
            <person name="Angelini C."/>
            <person name="Antonin V."/>
            <person name="Barry K.W."/>
            <person name="Bougher N.L."/>
            <person name="Buchanan P."/>
            <person name="Buyck B."/>
            <person name="Bense V."/>
            <person name="Catcheside P."/>
            <person name="Chovatia M."/>
            <person name="Cooper J."/>
            <person name="Damon W."/>
            <person name="Desjardin D."/>
            <person name="Finy P."/>
            <person name="Geml J."/>
            <person name="Haridas S."/>
            <person name="Hughes K."/>
            <person name="Justo A."/>
            <person name="Karasinski D."/>
            <person name="Kautmanova I."/>
            <person name="Kiss B."/>
            <person name="Kocsube S."/>
            <person name="Kotiranta H."/>
            <person name="LaButti K.M."/>
            <person name="Lechner B.E."/>
            <person name="Liimatainen K."/>
            <person name="Lipzen A."/>
            <person name="Lukacs Z."/>
            <person name="Mihaltcheva S."/>
            <person name="Morgado L.N."/>
            <person name="Niskanen T."/>
            <person name="Noordeloos M.E."/>
            <person name="Ohm R.A."/>
            <person name="Ortiz-Santana B."/>
            <person name="Ovrebo C."/>
            <person name="Racz N."/>
            <person name="Riley R."/>
            <person name="Savchenko A."/>
            <person name="Shiryaev A."/>
            <person name="Soop K."/>
            <person name="Spirin V."/>
            <person name="Szebenyi C."/>
            <person name="Tomsovsky M."/>
            <person name="Tulloss R.E."/>
            <person name="Uehling J."/>
            <person name="Grigoriev I.V."/>
            <person name="Vagvolgyi C."/>
            <person name="Papp T."/>
            <person name="Martin F.M."/>
            <person name="Miettinen O."/>
            <person name="Hibbett D.S."/>
            <person name="Nagy L.G."/>
        </authorList>
    </citation>
    <scope>NUCLEOTIDE SEQUENCE [LARGE SCALE GENOMIC DNA]</scope>
    <source>
        <strain evidence="3 4">FP101781</strain>
    </source>
</reference>
<feature type="coiled-coil region" evidence="1">
    <location>
        <begin position="1093"/>
        <end position="1204"/>
    </location>
</feature>
<sequence>MICRDWSVKLFWEEFGEDEYEYDVLKYDWARWVLKGHKGFLLTKDEVELGISADQFLAGLDRVQDGLGDDGQPKFKWVWDNERYVGARGLAVTGGSASTSTSTAKTSAAGKTTGRRKPSPKTATARRKPSPKSATAKEMEAQKQKERDAREKEREEAVRIKTEAVEASLGMRRSGDREGSMESQGDSVPPTPNVTAAPSALPPRFAAAAKAAATSISTARAPVPSAHRLSVLEKPVPPPSVSVARPTVPSVLKPATTNGNGNSTSAAVASGRKRAREEEDAGVSKRVKPTVTTAATKKKKDNGKERNPAAFSAGFNSRFDTLESSSEEESDEDEEDDDEEGEVKMDGVQKAVGRGEGSEGEEDMEIDAPSASPPPPIPPLPATTPAPTIVMPRTSSLTWTANSHPIPTSPSIPAQASVTFSSIYATATLSPATFTTPSLTPATFTPSTSTSSGSSELSSAGVTPVVMTSPTFGGAGGGGGVGNDPSFWASSGAGYPANLSVPGLGSTTTVVYQANGASASQVNGGMAGGVGGNPSKEKEKGEKEKKTATTAAASFVSSVLTAPEKPSVTAGQKAGGLVQTSSTTFLPPAATATSTVPERSVEAQPAATSTPPADSPPLPLPPPPPSSASSTATLVPPPSASSLSQANVPSYMKFVKDLSSAFGNRLDGAVVAIIDEVKKVEALASQAATITSENVKQSAVVPTPSVAPEVKQILEALLGLLEGNTRLKDLVGSHTQDVLMGVEGLAAGQKKEIEKREKMEGLVEGTWGVVNYVETMVKDVKDNQTAFLNIITPLAVSDENKAKLLASLQSKLDGVDKLVGEFRAEVVSRFQAADSRGEELSRKQAQQIQAVGEYRKEVGALRSMLEELERRRVESERKAEERERKREVEEVRRGRAVEEAREAAVRSEKAVEGLRGEVRMMGVERMGARGKEAEPRYKVVSEAGVQAELGDVEMGDVQAEERQRKVVAASKAKKVLDVMQHMADLPGFTYNDDDDIASSDDGVVAVRTRGVSAKGKEREVAVVPAAARKQAQVISAPQEQHSESTLLALMLDEFRLIKDKLTASERRAREETASTKLLHRAEMDTLRSDMDRTVEEERRRRELETRLERERLDREKDKAERLEREKLERLERLEKGERERVERERAAAERLERERAEMFERAERERKEMLERVEKIERERAEWERDLQRERIEWEREKMEWEKEKRAAGLWAEESGPPSMSQHPHDTEAEVAELRRRLAYYESRGSVPPLPHRESSSASASAPPQREESEPFHPPLPSRRDRSSSIASSSNNVEAAKRPTINTNVAMEVDGAVSLHVPAKAQRKMMRTHHGNMPPPSGEP</sequence>
<dbReference type="PANTHER" id="PTHR23172:SF19">
    <property type="entry name" value="J DOMAIN-CONTAINING PROTEIN"/>
    <property type="match status" value="1"/>
</dbReference>
<feature type="compositionally biased region" description="Pro residues" evidence="2">
    <location>
        <begin position="613"/>
        <end position="626"/>
    </location>
</feature>
<dbReference type="PANTHER" id="PTHR23172">
    <property type="entry name" value="AUXILIN/CYCLIN G-ASSOCIATED KINASE-RELATED"/>
    <property type="match status" value="1"/>
</dbReference>
<feature type="compositionally biased region" description="Basic residues" evidence="2">
    <location>
        <begin position="113"/>
        <end position="130"/>
    </location>
</feature>
<name>A0A4Y7SK20_COPMI</name>
<accession>A0A4Y7SK20</accession>
<feature type="compositionally biased region" description="Low complexity" evidence="2">
    <location>
        <begin position="627"/>
        <end position="644"/>
    </location>
</feature>
<comment type="caution">
    <text evidence="3">The sequence shown here is derived from an EMBL/GenBank/DDBJ whole genome shotgun (WGS) entry which is preliminary data.</text>
</comment>
<proteinExistence type="predicted"/>
<evidence type="ECO:0000256" key="2">
    <source>
        <dbReference type="SAM" id="MobiDB-lite"/>
    </source>
</evidence>
<feature type="compositionally biased region" description="Basic and acidic residues" evidence="2">
    <location>
        <begin position="135"/>
        <end position="164"/>
    </location>
</feature>
<gene>
    <name evidence="3" type="ORF">FA13DRAFT_1519830</name>
</gene>
<feature type="region of interest" description="Disordered" evidence="2">
    <location>
        <begin position="233"/>
        <end position="389"/>
    </location>
</feature>
<evidence type="ECO:0000313" key="3">
    <source>
        <dbReference type="EMBL" id="TEB22216.1"/>
    </source>
</evidence>
<feature type="compositionally biased region" description="Low complexity" evidence="2">
    <location>
        <begin position="241"/>
        <end position="251"/>
    </location>
</feature>
<dbReference type="GO" id="GO:0072318">
    <property type="term" value="P:clathrin coat disassembly"/>
    <property type="evidence" value="ECO:0007669"/>
    <property type="project" value="TreeGrafter"/>
</dbReference>
<feature type="compositionally biased region" description="Low complexity" evidence="2">
    <location>
        <begin position="93"/>
        <end position="112"/>
    </location>
</feature>
<dbReference type="GO" id="GO:0072583">
    <property type="term" value="P:clathrin-dependent endocytosis"/>
    <property type="evidence" value="ECO:0007669"/>
    <property type="project" value="TreeGrafter"/>
</dbReference>
<feature type="region of interest" description="Disordered" evidence="2">
    <location>
        <begin position="566"/>
        <end position="644"/>
    </location>
</feature>
<dbReference type="Proteomes" id="UP000298030">
    <property type="component" value="Unassembled WGS sequence"/>
</dbReference>
<dbReference type="EMBL" id="QPFP01000095">
    <property type="protein sequence ID" value="TEB22216.1"/>
    <property type="molecule type" value="Genomic_DNA"/>
</dbReference>
<dbReference type="GO" id="GO:0030276">
    <property type="term" value="F:clathrin binding"/>
    <property type="evidence" value="ECO:0007669"/>
    <property type="project" value="TreeGrafter"/>
</dbReference>
<feature type="compositionally biased region" description="Pro residues" evidence="2">
    <location>
        <begin position="371"/>
        <end position="384"/>
    </location>
</feature>
<feature type="compositionally biased region" description="Basic and acidic residues" evidence="2">
    <location>
        <begin position="535"/>
        <end position="547"/>
    </location>
</feature>
<feature type="compositionally biased region" description="Polar residues" evidence="2">
    <location>
        <begin position="255"/>
        <end position="267"/>
    </location>
</feature>
<feature type="compositionally biased region" description="Basic residues" evidence="2">
    <location>
        <begin position="1321"/>
        <end position="1330"/>
    </location>
</feature>
<organism evidence="3 4">
    <name type="scientific">Coprinellus micaceus</name>
    <name type="common">Glistening ink-cap mushroom</name>
    <name type="synonym">Coprinus micaceus</name>
    <dbReference type="NCBI Taxonomy" id="71717"/>
    <lineage>
        <taxon>Eukaryota</taxon>
        <taxon>Fungi</taxon>
        <taxon>Dikarya</taxon>
        <taxon>Basidiomycota</taxon>
        <taxon>Agaricomycotina</taxon>
        <taxon>Agaricomycetes</taxon>
        <taxon>Agaricomycetidae</taxon>
        <taxon>Agaricales</taxon>
        <taxon>Agaricineae</taxon>
        <taxon>Psathyrellaceae</taxon>
        <taxon>Coprinellus</taxon>
    </lineage>
</organism>
<feature type="region of interest" description="Disordered" evidence="2">
    <location>
        <begin position="1205"/>
        <end position="1340"/>
    </location>
</feature>
<keyword evidence="1" id="KW-0175">Coiled coil</keyword>